<dbReference type="InterPro" id="IPR005321">
    <property type="entry name" value="Peptidase_S58_DmpA"/>
</dbReference>
<organism evidence="2 3">
    <name type="scientific">Deinococcus aerolatus</name>
    <dbReference type="NCBI Taxonomy" id="522487"/>
    <lineage>
        <taxon>Bacteria</taxon>
        <taxon>Thermotogati</taxon>
        <taxon>Deinococcota</taxon>
        <taxon>Deinococci</taxon>
        <taxon>Deinococcales</taxon>
        <taxon>Deinococcaceae</taxon>
        <taxon>Deinococcus</taxon>
    </lineage>
</organism>
<dbReference type="SUPFAM" id="SSF56266">
    <property type="entry name" value="DmpA/ArgJ-like"/>
    <property type="match status" value="1"/>
</dbReference>
<gene>
    <name evidence="2" type="ORF">GCM10010840_35100</name>
</gene>
<dbReference type="EMBL" id="BMOL01000031">
    <property type="protein sequence ID" value="GGL94047.1"/>
    <property type="molecule type" value="Genomic_DNA"/>
</dbReference>
<dbReference type="Gene3D" id="3.60.70.12">
    <property type="entry name" value="L-amino peptidase D-ALA esterase/amidase"/>
    <property type="match status" value="1"/>
</dbReference>
<feature type="region of interest" description="Disordered" evidence="1">
    <location>
        <begin position="95"/>
        <end position="145"/>
    </location>
</feature>
<reference evidence="3" key="1">
    <citation type="journal article" date="2019" name="Int. J. Syst. Evol. Microbiol.">
        <title>The Global Catalogue of Microorganisms (GCM) 10K type strain sequencing project: providing services to taxonomists for standard genome sequencing and annotation.</title>
        <authorList>
            <consortium name="The Broad Institute Genomics Platform"/>
            <consortium name="The Broad Institute Genome Sequencing Center for Infectious Disease"/>
            <person name="Wu L."/>
            <person name="Ma J."/>
        </authorList>
    </citation>
    <scope>NUCLEOTIDE SEQUENCE [LARGE SCALE GENOMIC DNA]</scope>
    <source>
        <strain evidence="3">JCM 15442</strain>
    </source>
</reference>
<protein>
    <submittedName>
        <fullName evidence="2">Uncharacterized protein</fullName>
    </submittedName>
</protein>
<comment type="caution">
    <text evidence="2">The sequence shown here is derived from an EMBL/GenBank/DDBJ whole genome shotgun (WGS) entry which is preliminary data.</text>
</comment>
<dbReference type="Pfam" id="PF03576">
    <property type="entry name" value="Peptidase_S58"/>
    <property type="match status" value="1"/>
</dbReference>
<dbReference type="InterPro" id="IPR016117">
    <property type="entry name" value="ArgJ-like_dom_sf"/>
</dbReference>
<dbReference type="RefSeq" id="WP_229723750.1">
    <property type="nucleotide sequence ID" value="NZ_BMOL01000031.1"/>
</dbReference>
<evidence type="ECO:0000256" key="1">
    <source>
        <dbReference type="SAM" id="MobiDB-lite"/>
    </source>
</evidence>
<dbReference type="Proteomes" id="UP000639973">
    <property type="component" value="Unassembled WGS sequence"/>
</dbReference>
<accession>A0ABQ2GGG9</accession>
<proteinExistence type="predicted"/>
<evidence type="ECO:0000313" key="3">
    <source>
        <dbReference type="Proteomes" id="UP000639973"/>
    </source>
</evidence>
<sequence>MPPAGTHNALTDVPGGLAGHETVLAEPGIRTGVTASVPHAGNLFEDRVPPGVVVSNGFGKFAGLTQVQELGELETPGPLTSPLSVAPVVQHVAGRQPLHSWGSHPEHARTGGSGALHGQTRGTQPPGAVRPVQHPGAAVPGPPAQ</sequence>
<keyword evidence="3" id="KW-1185">Reference proteome</keyword>
<evidence type="ECO:0000313" key="2">
    <source>
        <dbReference type="EMBL" id="GGL94047.1"/>
    </source>
</evidence>
<name>A0ABQ2GGG9_9DEIO</name>